<proteinExistence type="predicted"/>
<sequence length="262" mass="27666">MKTNLRYCWLLGLCYALALLNGCGKKNQDPTPTTGIAGTVTVIDQNSKAQPKEGVTVTVLNTNPLLTATTNDAGEFIIGAVPAGTYSLVFTKPGLSTFLLRSVAHPQVEVITRLPETYSLVQEPTIRATGLQATSIMATTGGGGTVPAINFRTTLTTLLPDFNHDYVLYFGTTPDVSYLTATSSIHIFTGGSQAMAVSASTWTMSRANLLGRGFSAASGTTAYAVAYGTGQGSFYNDLVTGLQLTWFNPNLTPSPVVSFTMP</sequence>
<organism evidence="2 3">
    <name type="scientific">Hymenobacter nivis</name>
    <dbReference type="NCBI Taxonomy" id="1850093"/>
    <lineage>
        <taxon>Bacteria</taxon>
        <taxon>Pseudomonadati</taxon>
        <taxon>Bacteroidota</taxon>
        <taxon>Cytophagia</taxon>
        <taxon>Cytophagales</taxon>
        <taxon>Hymenobacteraceae</taxon>
        <taxon>Hymenobacter</taxon>
    </lineage>
</organism>
<dbReference type="Gene3D" id="2.60.40.1120">
    <property type="entry name" value="Carboxypeptidase-like, regulatory domain"/>
    <property type="match status" value="1"/>
</dbReference>
<feature type="signal peptide" evidence="1">
    <location>
        <begin position="1"/>
        <end position="18"/>
    </location>
</feature>
<dbReference type="Proteomes" id="UP000245999">
    <property type="component" value="Chromosome"/>
</dbReference>
<protein>
    <recommendedName>
        <fullName evidence="4">Carboxypeptidase regulatory-like domain-containing protein</fullName>
    </recommendedName>
</protein>
<reference evidence="3" key="1">
    <citation type="submission" date="2018-04" db="EMBL/GenBank/DDBJ databases">
        <title>Complete genome of Antarctic heterotrophic bacterium Hymenobacter nivis.</title>
        <authorList>
            <person name="Terashima M."/>
        </authorList>
    </citation>
    <scope>NUCLEOTIDE SEQUENCE [LARGE SCALE GENOMIC DNA]</scope>
    <source>
        <strain evidence="3">NBRC 111535</strain>
    </source>
</reference>
<dbReference type="OrthoDB" id="644679at2"/>
<dbReference type="InterPro" id="IPR008969">
    <property type="entry name" value="CarboxyPept-like_regulatory"/>
</dbReference>
<accession>A0A2Z3GUV7</accession>
<dbReference type="EMBL" id="CP029145">
    <property type="protein sequence ID" value="AWM34785.1"/>
    <property type="molecule type" value="Genomic_DNA"/>
</dbReference>
<dbReference type="RefSeq" id="WP_109657811.1">
    <property type="nucleotide sequence ID" value="NZ_CP029145.1"/>
</dbReference>
<dbReference type="KEGG" id="hnv:DDQ68_19595"/>
<evidence type="ECO:0000256" key="1">
    <source>
        <dbReference type="SAM" id="SignalP"/>
    </source>
</evidence>
<dbReference type="Pfam" id="PF13620">
    <property type="entry name" value="CarboxypepD_reg"/>
    <property type="match status" value="1"/>
</dbReference>
<feature type="chain" id="PRO_5016291568" description="Carboxypeptidase regulatory-like domain-containing protein" evidence="1">
    <location>
        <begin position="19"/>
        <end position="262"/>
    </location>
</feature>
<evidence type="ECO:0008006" key="4">
    <source>
        <dbReference type="Google" id="ProtNLM"/>
    </source>
</evidence>
<dbReference type="AlphaFoldDB" id="A0A2Z3GUV7"/>
<name>A0A2Z3GUV7_9BACT</name>
<evidence type="ECO:0000313" key="3">
    <source>
        <dbReference type="Proteomes" id="UP000245999"/>
    </source>
</evidence>
<gene>
    <name evidence="2" type="ORF">DDQ68_19595</name>
</gene>
<dbReference type="SUPFAM" id="SSF49464">
    <property type="entry name" value="Carboxypeptidase regulatory domain-like"/>
    <property type="match status" value="1"/>
</dbReference>
<keyword evidence="3" id="KW-1185">Reference proteome</keyword>
<keyword evidence="1" id="KW-0732">Signal</keyword>
<evidence type="ECO:0000313" key="2">
    <source>
        <dbReference type="EMBL" id="AWM34785.1"/>
    </source>
</evidence>